<evidence type="ECO:0008006" key="2">
    <source>
        <dbReference type="Google" id="ProtNLM"/>
    </source>
</evidence>
<accession>A0A7C4F960</accession>
<evidence type="ECO:0000313" key="1">
    <source>
        <dbReference type="EMBL" id="HGI43784.1"/>
    </source>
</evidence>
<protein>
    <recommendedName>
        <fullName evidence="2">CRISPR-associated endonuclease Cas3</fullName>
    </recommendedName>
</protein>
<name>A0A7C4F960_THEPE</name>
<dbReference type="Gene3D" id="1.10.3210.30">
    <property type="match status" value="1"/>
</dbReference>
<comment type="caution">
    <text evidence="1">The sequence shown here is derived from an EMBL/GenBank/DDBJ whole genome shotgun (WGS) entry which is preliminary data.</text>
</comment>
<dbReference type="EMBL" id="DTFI01000123">
    <property type="protein sequence ID" value="HGI43784.1"/>
    <property type="molecule type" value="Genomic_DNA"/>
</dbReference>
<gene>
    <name evidence="1" type="ORF">ENV17_05315</name>
</gene>
<dbReference type="AlphaFoldDB" id="A0A7C4F960"/>
<dbReference type="InterPro" id="IPR038257">
    <property type="entry name" value="CRISPR-assoc_Cas3_HD_sf"/>
</dbReference>
<proteinExistence type="predicted"/>
<sequence>MLVNKGYTVYAYYNPPYVQTMEEHVELALQVFSEEAPLVRLGRSITSAFHKLLGLGLLLHDFGKALFEPSRGKELSFTGHEIVSGWMTYRLLESFEVGGKIQRKLGMSTGPLENGALVLAVLLHHHPMDFTSRLENFRRLKPKLTRDRVKAFAQSVAGPATKHLGLSAELEELFLEALGAEEIEIAKIYSTTKEVYENQWRKVWLFVKSPAIRRLFLLLLQGIVAADYRASRTRKSSTPQSRFARAVEIFLGHYSHSERAS</sequence>
<reference evidence="1" key="1">
    <citation type="journal article" date="2020" name="mSystems">
        <title>Genome- and Community-Level Interaction Insights into Carbon Utilization and Element Cycling Functions of Hydrothermarchaeota in Hydrothermal Sediment.</title>
        <authorList>
            <person name="Zhou Z."/>
            <person name="Liu Y."/>
            <person name="Xu W."/>
            <person name="Pan J."/>
            <person name="Luo Z.H."/>
            <person name="Li M."/>
        </authorList>
    </citation>
    <scope>NUCLEOTIDE SEQUENCE [LARGE SCALE GENOMIC DNA]</scope>
    <source>
        <strain evidence="1">SpSt-735</strain>
    </source>
</reference>
<organism evidence="1">
    <name type="scientific">Thermofilum pendens</name>
    <dbReference type="NCBI Taxonomy" id="2269"/>
    <lineage>
        <taxon>Archaea</taxon>
        <taxon>Thermoproteota</taxon>
        <taxon>Thermoprotei</taxon>
        <taxon>Thermofilales</taxon>
        <taxon>Thermofilaceae</taxon>
        <taxon>Thermofilum</taxon>
    </lineage>
</organism>